<dbReference type="GO" id="GO:0003677">
    <property type="term" value="F:DNA binding"/>
    <property type="evidence" value="ECO:0007669"/>
    <property type="project" value="InterPro"/>
</dbReference>
<protein>
    <recommendedName>
        <fullName evidence="1">UbiC transcription regulator-associated domain-containing protein</fullName>
    </recommendedName>
</protein>
<dbReference type="InterPro" id="IPR011663">
    <property type="entry name" value="UTRA"/>
</dbReference>
<dbReference type="AlphaFoldDB" id="A0A6P1ZBG3"/>
<evidence type="ECO:0000313" key="2">
    <source>
        <dbReference type="EMBL" id="TVM29095.1"/>
    </source>
</evidence>
<feature type="domain" description="UbiC transcription regulator-associated" evidence="1">
    <location>
        <begin position="5"/>
        <end position="113"/>
    </location>
</feature>
<organism evidence="2 3">
    <name type="scientific">Oceanidesulfovibrio marinus</name>
    <dbReference type="NCBI Taxonomy" id="370038"/>
    <lineage>
        <taxon>Bacteria</taxon>
        <taxon>Pseudomonadati</taxon>
        <taxon>Thermodesulfobacteriota</taxon>
        <taxon>Desulfovibrionia</taxon>
        <taxon>Desulfovibrionales</taxon>
        <taxon>Desulfovibrionaceae</taxon>
        <taxon>Oceanidesulfovibrio</taxon>
    </lineage>
</organism>
<comment type="caution">
    <text evidence="2">The sequence shown here is derived from an EMBL/GenBank/DDBJ whole genome shotgun (WGS) entry which is preliminary data.</text>
</comment>
<dbReference type="GO" id="GO:0006355">
    <property type="term" value="P:regulation of DNA-templated transcription"/>
    <property type="evidence" value="ECO:0007669"/>
    <property type="project" value="InterPro"/>
</dbReference>
<evidence type="ECO:0000259" key="1">
    <source>
        <dbReference type="Pfam" id="PF07702"/>
    </source>
</evidence>
<dbReference type="EMBL" id="QMIF01000080">
    <property type="protein sequence ID" value="TVM29095.1"/>
    <property type="molecule type" value="Genomic_DNA"/>
</dbReference>
<dbReference type="SUPFAM" id="SSF64288">
    <property type="entry name" value="Chorismate lyase-like"/>
    <property type="match status" value="1"/>
</dbReference>
<sequence>MPGTGVVAADLRIQPFEHVIYIETCGERVGKRLCINSEYFPAGDMAGIMAAYHETRSMEQSYQKICLHECILLESRLSTFGADAEDARELVLSHGYPILGIQYVNVDTAGLPI</sequence>
<dbReference type="Gene3D" id="3.40.1410.10">
    <property type="entry name" value="Chorismate lyase-like"/>
    <property type="match status" value="1"/>
</dbReference>
<proteinExistence type="predicted"/>
<accession>A0A6P1ZBG3</accession>
<gene>
    <name evidence="2" type="ORF">DQK91_22110</name>
</gene>
<dbReference type="InterPro" id="IPR028978">
    <property type="entry name" value="Chorismate_lyase_/UTRA_dom_sf"/>
</dbReference>
<dbReference type="Proteomes" id="UP000434052">
    <property type="component" value="Unassembled WGS sequence"/>
</dbReference>
<name>A0A6P1ZBG3_9BACT</name>
<reference evidence="2 3" key="1">
    <citation type="submission" date="2018-06" db="EMBL/GenBank/DDBJ databases">
        <title>Complete genome of Desulfovibrio marinus P48SEP.</title>
        <authorList>
            <person name="Crispim J.S."/>
            <person name="Vidigal P.M.P."/>
            <person name="Silva L.C.F."/>
            <person name="Araujo L.C."/>
            <person name="Laguardia C.N."/>
            <person name="Dias R.S."/>
            <person name="Sousa M.P."/>
            <person name="Paula S.O."/>
            <person name="Silva C."/>
        </authorList>
    </citation>
    <scope>NUCLEOTIDE SEQUENCE [LARGE SCALE GENOMIC DNA]</scope>
    <source>
        <strain evidence="2 3">P48SEP</strain>
    </source>
</reference>
<dbReference type="Pfam" id="PF07702">
    <property type="entry name" value="UTRA"/>
    <property type="match status" value="1"/>
</dbReference>
<evidence type="ECO:0000313" key="3">
    <source>
        <dbReference type="Proteomes" id="UP000434052"/>
    </source>
</evidence>